<evidence type="ECO:0000256" key="1">
    <source>
        <dbReference type="ARBA" id="ARBA00012210"/>
    </source>
</evidence>
<name>A0A367JS55_RHIAZ</name>
<dbReference type="InterPro" id="IPR002110">
    <property type="entry name" value="Ankyrin_rpt"/>
</dbReference>
<feature type="repeat" description="ANK" evidence="4">
    <location>
        <begin position="438"/>
        <end position="471"/>
    </location>
</feature>
<evidence type="ECO:0000256" key="4">
    <source>
        <dbReference type="PROSITE-ProRule" id="PRU00023"/>
    </source>
</evidence>
<evidence type="ECO:0000313" key="7">
    <source>
        <dbReference type="Proteomes" id="UP000252139"/>
    </source>
</evidence>
<feature type="compositionally biased region" description="Low complexity" evidence="5">
    <location>
        <begin position="250"/>
        <end position="267"/>
    </location>
</feature>
<dbReference type="PROSITE" id="PS50297">
    <property type="entry name" value="ANK_REP_REGION"/>
    <property type="match status" value="3"/>
</dbReference>
<feature type="repeat" description="ANK" evidence="4">
    <location>
        <begin position="403"/>
        <end position="435"/>
    </location>
</feature>
<dbReference type="Pfam" id="PF12796">
    <property type="entry name" value="Ank_2"/>
    <property type="match status" value="2"/>
</dbReference>
<dbReference type="Gene3D" id="1.25.40.20">
    <property type="entry name" value="Ankyrin repeat-containing domain"/>
    <property type="match status" value="1"/>
</dbReference>
<feature type="compositionally biased region" description="Basic and acidic residues" evidence="5">
    <location>
        <begin position="213"/>
        <end position="249"/>
    </location>
</feature>
<sequence>MLDCSFPSSFFYLSFMSLDEYYQSFPLPPLPTSTQRYQKYQKTKMHYELEQTITEVEVIAIQEKLKTAMDKIVQDWTERHDSLVDALNASERMKKDLVEKYNNQLQKYQKTVKEIHFYRTSYDQLLLRQHSLLRSSCSSGSGRSLKKGYCSPPRSASPFSTALTPVNEVVEEALSQDQLKDKEIHSMNFDSDLPDIINHSSTISECDDSLQSQDDKHTESSRIKKYTKEKDAVTRNNEENSEKEIDSRNNENNTDSNNNNNNNNNNNTRSLDPVEETKVLKFACGDGFWNTIANGKANKEEVVQTVMNYLRRGGNPNVAKNSDTVKRVKEGYSLVHALVAIKNTVALQSVLLAGAKPNVFPLTDDPKDKVTPLVLAAQLGYLNGVRLLIEQAGVDITNSYGPSGENALHAAVQSNSKSVVAYLLKASQNILLRKLDTAGATPLHYACSAGKSEFVTLLVKDYGAKMDAQDSKGETPLHYAIRHRQLQVVTTLIRLGADPNACIPKKTPTPLDLAKSEGYKLVVDYLKQVGGKTTKEIEKRRISVVSSNTSTFSSESYGSNDTNSSSSGSIKKFFHVKTTKLLKGK</sequence>
<dbReference type="STRING" id="86630.A0A367JS55"/>
<keyword evidence="2" id="KW-0677">Repeat</keyword>
<dbReference type="PROSITE" id="PS50088">
    <property type="entry name" value="ANK_REPEAT"/>
    <property type="match status" value="3"/>
</dbReference>
<dbReference type="SMART" id="SM00248">
    <property type="entry name" value="ANK"/>
    <property type="match status" value="6"/>
</dbReference>
<protein>
    <recommendedName>
        <fullName evidence="1">protein S-acyltransferase</fullName>
        <ecNumber evidence="1">2.3.1.225</ecNumber>
    </recommendedName>
</protein>
<gene>
    <name evidence="6" type="ORF">CU097_005743</name>
</gene>
<accession>A0A367JS55</accession>
<dbReference type="EMBL" id="PJQL01000784">
    <property type="protein sequence ID" value="RCH92748.1"/>
    <property type="molecule type" value="Genomic_DNA"/>
</dbReference>
<feature type="region of interest" description="Disordered" evidence="5">
    <location>
        <begin position="136"/>
        <end position="160"/>
    </location>
</feature>
<keyword evidence="7" id="KW-1185">Reference proteome</keyword>
<feature type="repeat" description="ANK" evidence="4">
    <location>
        <begin position="472"/>
        <end position="501"/>
    </location>
</feature>
<evidence type="ECO:0000256" key="5">
    <source>
        <dbReference type="SAM" id="MobiDB-lite"/>
    </source>
</evidence>
<dbReference type="PANTHER" id="PTHR24161">
    <property type="entry name" value="ANK_REP_REGION DOMAIN-CONTAINING PROTEIN-RELATED"/>
    <property type="match status" value="1"/>
</dbReference>
<comment type="caution">
    <text evidence="6">The sequence shown here is derived from an EMBL/GenBank/DDBJ whole genome shotgun (WGS) entry which is preliminary data.</text>
</comment>
<dbReference type="SUPFAM" id="SSF48403">
    <property type="entry name" value="Ankyrin repeat"/>
    <property type="match status" value="1"/>
</dbReference>
<dbReference type="InterPro" id="IPR036770">
    <property type="entry name" value="Ankyrin_rpt-contain_sf"/>
</dbReference>
<dbReference type="OrthoDB" id="20872at2759"/>
<dbReference type="EC" id="2.3.1.225" evidence="1"/>
<dbReference type="GO" id="GO:0019706">
    <property type="term" value="F:protein-cysteine S-palmitoyltransferase activity"/>
    <property type="evidence" value="ECO:0007669"/>
    <property type="project" value="UniProtKB-EC"/>
</dbReference>
<evidence type="ECO:0000256" key="3">
    <source>
        <dbReference type="ARBA" id="ARBA00023043"/>
    </source>
</evidence>
<evidence type="ECO:0000256" key="2">
    <source>
        <dbReference type="ARBA" id="ARBA00022737"/>
    </source>
</evidence>
<keyword evidence="3 4" id="KW-0040">ANK repeat</keyword>
<dbReference type="PANTHER" id="PTHR24161:SF85">
    <property type="entry name" value="PALMITOYLTRANSFERASE HIP14"/>
    <property type="match status" value="1"/>
</dbReference>
<evidence type="ECO:0000313" key="6">
    <source>
        <dbReference type="EMBL" id="RCH92748.1"/>
    </source>
</evidence>
<dbReference type="AlphaFoldDB" id="A0A367JS55"/>
<feature type="region of interest" description="Disordered" evidence="5">
    <location>
        <begin position="204"/>
        <end position="271"/>
    </location>
</feature>
<dbReference type="PRINTS" id="PR01415">
    <property type="entry name" value="ANKYRIN"/>
</dbReference>
<organism evidence="6 7">
    <name type="scientific">Rhizopus azygosporus</name>
    <name type="common">Rhizopus microsporus var. azygosporus</name>
    <dbReference type="NCBI Taxonomy" id="86630"/>
    <lineage>
        <taxon>Eukaryota</taxon>
        <taxon>Fungi</taxon>
        <taxon>Fungi incertae sedis</taxon>
        <taxon>Mucoromycota</taxon>
        <taxon>Mucoromycotina</taxon>
        <taxon>Mucoromycetes</taxon>
        <taxon>Mucorales</taxon>
        <taxon>Mucorineae</taxon>
        <taxon>Rhizopodaceae</taxon>
        <taxon>Rhizopus</taxon>
    </lineage>
</organism>
<dbReference type="Proteomes" id="UP000252139">
    <property type="component" value="Unassembled WGS sequence"/>
</dbReference>
<reference evidence="6 7" key="1">
    <citation type="journal article" date="2018" name="G3 (Bethesda)">
        <title>Phylogenetic and Phylogenomic Definition of Rhizopus Species.</title>
        <authorList>
            <person name="Gryganskyi A.P."/>
            <person name="Golan J."/>
            <person name="Dolatabadi S."/>
            <person name="Mondo S."/>
            <person name="Robb S."/>
            <person name="Idnurm A."/>
            <person name="Muszewska A."/>
            <person name="Steczkiewicz K."/>
            <person name="Masonjones S."/>
            <person name="Liao H.L."/>
            <person name="Gajdeczka M.T."/>
            <person name="Anike F."/>
            <person name="Vuek A."/>
            <person name="Anishchenko I.M."/>
            <person name="Voigt K."/>
            <person name="de Hoog G.S."/>
            <person name="Smith M.E."/>
            <person name="Heitman J."/>
            <person name="Vilgalys R."/>
            <person name="Stajich J.E."/>
        </authorList>
    </citation>
    <scope>NUCLEOTIDE SEQUENCE [LARGE SCALE GENOMIC DNA]</scope>
    <source>
        <strain evidence="6 7">CBS 357.93</strain>
    </source>
</reference>
<proteinExistence type="predicted"/>